<name>A0ABS5I874_9GAMM</name>
<dbReference type="SUPFAM" id="SSF52964">
    <property type="entry name" value="TolB, N-terminal domain"/>
    <property type="match status" value="1"/>
</dbReference>
<dbReference type="EMBL" id="JAAIKR010000021">
    <property type="protein sequence ID" value="MBR9729485.1"/>
    <property type="molecule type" value="Genomic_DNA"/>
</dbReference>
<dbReference type="InterPro" id="IPR007195">
    <property type="entry name" value="TolB_N"/>
</dbReference>
<gene>
    <name evidence="7 9" type="primary">tolB</name>
    <name evidence="9" type="ORF">G3R48_16055</name>
</gene>
<dbReference type="InterPro" id="IPR014167">
    <property type="entry name" value="Tol-Pal_TolB"/>
</dbReference>
<dbReference type="SUPFAM" id="SSF69304">
    <property type="entry name" value="Tricorn protease N-terminal domain"/>
    <property type="match status" value="1"/>
</dbReference>
<comment type="function">
    <text evidence="7">Part of the Tol-Pal system, which plays a role in outer membrane invagination during cell division and is important for maintaining outer membrane integrity.</text>
</comment>
<dbReference type="InterPro" id="IPR011659">
    <property type="entry name" value="WD40"/>
</dbReference>
<dbReference type="HAMAP" id="MF_00671">
    <property type="entry name" value="TolB"/>
    <property type="match status" value="1"/>
</dbReference>
<dbReference type="PANTHER" id="PTHR36842">
    <property type="entry name" value="PROTEIN TOLB HOMOLOG"/>
    <property type="match status" value="1"/>
</dbReference>
<organism evidence="9 10">
    <name type="scientific">Shewanella intestini</name>
    <dbReference type="NCBI Taxonomy" id="2017544"/>
    <lineage>
        <taxon>Bacteria</taxon>
        <taxon>Pseudomonadati</taxon>
        <taxon>Pseudomonadota</taxon>
        <taxon>Gammaproteobacteria</taxon>
        <taxon>Alteromonadales</taxon>
        <taxon>Shewanellaceae</taxon>
        <taxon>Shewanella</taxon>
    </lineage>
</organism>
<dbReference type="InterPro" id="IPR011042">
    <property type="entry name" value="6-blade_b-propeller_TolB-like"/>
</dbReference>
<dbReference type="Pfam" id="PF04052">
    <property type="entry name" value="TolB_N"/>
    <property type="match status" value="1"/>
</dbReference>
<feature type="domain" description="TolB N-terminal" evidence="8">
    <location>
        <begin position="23"/>
        <end position="126"/>
    </location>
</feature>
<keyword evidence="5 7" id="KW-0574">Periplasm</keyword>
<comment type="caution">
    <text evidence="9">The sequence shown here is derived from an EMBL/GenBank/DDBJ whole genome shotgun (WGS) entry which is preliminary data.</text>
</comment>
<feature type="chain" id="PRO_5044901023" description="Tol-Pal system protein TolB" evidence="7">
    <location>
        <begin position="22"/>
        <end position="442"/>
    </location>
</feature>
<keyword evidence="3 7" id="KW-0132">Cell division</keyword>
<evidence type="ECO:0000256" key="3">
    <source>
        <dbReference type="ARBA" id="ARBA00022618"/>
    </source>
</evidence>
<protein>
    <recommendedName>
        <fullName evidence="7">Tol-Pal system protein TolB</fullName>
    </recommendedName>
</protein>
<evidence type="ECO:0000313" key="10">
    <source>
        <dbReference type="Proteomes" id="UP000811844"/>
    </source>
</evidence>
<comment type="similarity">
    <text evidence="2 7">Belongs to the TolB family.</text>
</comment>
<keyword evidence="4 7" id="KW-0732">Signal</keyword>
<feature type="signal peptide" evidence="7">
    <location>
        <begin position="1"/>
        <end position="21"/>
    </location>
</feature>
<evidence type="ECO:0000256" key="4">
    <source>
        <dbReference type="ARBA" id="ARBA00022729"/>
    </source>
</evidence>
<dbReference type="PANTHER" id="PTHR36842:SF1">
    <property type="entry name" value="PROTEIN TOLB"/>
    <property type="match status" value="1"/>
</dbReference>
<evidence type="ECO:0000256" key="7">
    <source>
        <dbReference type="HAMAP-Rule" id="MF_00671"/>
    </source>
</evidence>
<sequence length="442" mass="49163" precursor="true">MKILVKWCVFALVIITTPVRAALDIVITEGIDAARPVAIVPFVWQGQGPVPASISDVVVSDLARSGTFKPLDTRALPQQNIANVAQFNVQQWHGIESEALVVGSVKPYGVDQYLVKFELIDLVKAQLEATKGPASKDSYLLENRETVISANQFRQYSHRISDIVYEKLTGIRGAFLTRIAYVVVNHEAKSPYQLMISDYDGFNEQMLLRSPEPLMSPAWSPDGRRLAYVSFENRKAEIFVQDIYSQQRTKVSSFNGINGAPTFSPDGKKLAVTLSKDGQPEIYVIDIDTKVSQRVTNHYAIDTEPSWFPDGKSLLFTSERGGRPQIYKVNLQTNKVSRMTFEGEWNLGGSITPDGRSLIFVNRTNGRYHIARMDLATRYMQVLSSTQLDESPSVAPNGTMVIYGTTYKNQQVLAAVSMDGRFKARLPVGKGAVKSPAWSPFL</sequence>
<comment type="subunit">
    <text evidence="7">The Tol-Pal system is composed of five core proteins: the inner membrane proteins TolA, TolQ and TolR, the periplasmic protein TolB and the outer membrane protein Pal. They form a network linking the inner and outer membranes and the peptidoglycan layer.</text>
</comment>
<evidence type="ECO:0000313" key="9">
    <source>
        <dbReference type="EMBL" id="MBR9729485.1"/>
    </source>
</evidence>
<evidence type="ECO:0000256" key="1">
    <source>
        <dbReference type="ARBA" id="ARBA00004418"/>
    </source>
</evidence>
<evidence type="ECO:0000256" key="6">
    <source>
        <dbReference type="ARBA" id="ARBA00023306"/>
    </source>
</evidence>
<dbReference type="NCBIfam" id="TIGR02800">
    <property type="entry name" value="propeller_TolB"/>
    <property type="match status" value="1"/>
</dbReference>
<evidence type="ECO:0000256" key="5">
    <source>
        <dbReference type="ARBA" id="ARBA00022764"/>
    </source>
</evidence>
<dbReference type="RefSeq" id="WP_153666251.1">
    <property type="nucleotide sequence ID" value="NZ_JAAIKR010000021.1"/>
</dbReference>
<dbReference type="Gene3D" id="3.40.50.10070">
    <property type="entry name" value="TolB, N-terminal domain"/>
    <property type="match status" value="1"/>
</dbReference>
<comment type="subcellular location">
    <subcellularLocation>
        <location evidence="1 7">Periplasm</location>
    </subcellularLocation>
</comment>
<proteinExistence type="inferred from homology"/>
<dbReference type="Pfam" id="PF07676">
    <property type="entry name" value="PD40"/>
    <property type="match status" value="4"/>
</dbReference>
<evidence type="ECO:0000259" key="8">
    <source>
        <dbReference type="Pfam" id="PF04052"/>
    </source>
</evidence>
<dbReference type="Gene3D" id="2.120.10.30">
    <property type="entry name" value="TolB, C-terminal domain"/>
    <property type="match status" value="1"/>
</dbReference>
<accession>A0ABS5I874</accession>
<keyword evidence="10" id="KW-1185">Reference proteome</keyword>
<dbReference type="Proteomes" id="UP000811844">
    <property type="component" value="Unassembled WGS sequence"/>
</dbReference>
<reference evidence="9 10" key="1">
    <citation type="submission" date="2020-02" db="EMBL/GenBank/DDBJ databases">
        <title>Shewanella WXL01 sp. nov., a marine bacterium isolated from green algae in Luhuitou Fringing Reef (Northern South China Sea).</title>
        <authorList>
            <person name="Wang X."/>
        </authorList>
    </citation>
    <scope>NUCLEOTIDE SEQUENCE [LARGE SCALE GENOMIC DNA]</scope>
    <source>
        <strain evidence="9 10">MCCC 1A01895</strain>
    </source>
</reference>
<keyword evidence="6 7" id="KW-0131">Cell cycle</keyword>
<evidence type="ECO:0000256" key="2">
    <source>
        <dbReference type="ARBA" id="ARBA00009820"/>
    </source>
</evidence>